<organism evidence="3 4">
    <name type="scientific">Selenomonas ruminantium</name>
    <dbReference type="NCBI Taxonomy" id="971"/>
    <lineage>
        <taxon>Bacteria</taxon>
        <taxon>Bacillati</taxon>
        <taxon>Bacillota</taxon>
        <taxon>Negativicutes</taxon>
        <taxon>Selenomonadales</taxon>
        <taxon>Selenomonadaceae</taxon>
        <taxon>Selenomonas</taxon>
    </lineage>
</organism>
<evidence type="ECO:0000313" key="4">
    <source>
        <dbReference type="Proteomes" id="UP000183469"/>
    </source>
</evidence>
<evidence type="ECO:0000256" key="1">
    <source>
        <dbReference type="SAM" id="Coils"/>
    </source>
</evidence>
<dbReference type="Proteomes" id="UP000183469">
    <property type="component" value="Unassembled WGS sequence"/>
</dbReference>
<reference evidence="3 4" key="1">
    <citation type="submission" date="2016-10" db="EMBL/GenBank/DDBJ databases">
        <authorList>
            <person name="de Groot N.N."/>
        </authorList>
    </citation>
    <scope>NUCLEOTIDE SEQUENCE [LARGE SCALE GENOMIC DNA]</scope>
    <source>
        <strain evidence="3 4">DSM 2872</strain>
    </source>
</reference>
<evidence type="ECO:0000313" key="3">
    <source>
        <dbReference type="EMBL" id="SEA35808.1"/>
    </source>
</evidence>
<evidence type="ECO:0000256" key="2">
    <source>
        <dbReference type="SAM" id="MobiDB-lite"/>
    </source>
</evidence>
<sequence>MKYHRIRATGSYDSTSASPVQVRGNKKTARRKKIELVRLELERKSATPVVRAKELRIMRGKLAARMDEITSLQQKIRRLQFVLEDTKKELDEYKLLWENRKVRKESSGRNNLYTAINAQDIWKEYVYEGKTIRGVADAHSYMDGNGKETKMSTKTCTELIHQYDDQFCTELVTLQRFIDVRTKEGRAENKQLHRIVKRLQKSNPEYADKIRKFMI</sequence>
<gene>
    <name evidence="3" type="ORF">SAMN05660648_02912</name>
</gene>
<feature type="region of interest" description="Disordered" evidence="2">
    <location>
        <begin position="1"/>
        <end position="26"/>
    </location>
</feature>
<keyword evidence="1" id="KW-0175">Coiled coil</keyword>
<accession>A0A1H4AJ66</accession>
<name>A0A1H4AJ66_SELRU</name>
<dbReference type="AlphaFoldDB" id="A0A1H4AJ66"/>
<protein>
    <submittedName>
        <fullName evidence="3">Uncharacterized protein</fullName>
    </submittedName>
</protein>
<feature type="coiled-coil region" evidence="1">
    <location>
        <begin position="69"/>
        <end position="96"/>
    </location>
</feature>
<proteinExistence type="predicted"/>
<dbReference type="EMBL" id="FNQG01000019">
    <property type="protein sequence ID" value="SEA35808.1"/>
    <property type="molecule type" value="Genomic_DNA"/>
</dbReference>